<dbReference type="PANTHER" id="PTHR30204">
    <property type="entry name" value="REDOX-CYCLING DRUG-SENSING TRANSCRIPTIONAL ACTIVATOR SOXR"/>
    <property type="match status" value="1"/>
</dbReference>
<dbReference type="Pfam" id="PF13411">
    <property type="entry name" value="MerR_1"/>
    <property type="match status" value="1"/>
</dbReference>
<evidence type="ECO:0000256" key="4">
    <source>
        <dbReference type="ARBA" id="ARBA00023163"/>
    </source>
</evidence>
<accession>A0AA37IX44</accession>
<evidence type="ECO:0000256" key="3">
    <source>
        <dbReference type="ARBA" id="ARBA00023125"/>
    </source>
</evidence>
<evidence type="ECO:0000259" key="5">
    <source>
        <dbReference type="PROSITE" id="PS50937"/>
    </source>
</evidence>
<keyword evidence="2" id="KW-0805">Transcription regulation</keyword>
<name>A0AA37IX44_9FIRM</name>
<dbReference type="InterPro" id="IPR009061">
    <property type="entry name" value="DNA-bd_dom_put_sf"/>
</dbReference>
<keyword evidence="3" id="KW-0238">DNA-binding</keyword>
<feature type="domain" description="HTH merR-type" evidence="5">
    <location>
        <begin position="9"/>
        <end position="78"/>
    </location>
</feature>
<dbReference type="PROSITE" id="PS50937">
    <property type="entry name" value="HTH_MERR_2"/>
    <property type="match status" value="1"/>
</dbReference>
<proteinExistence type="predicted"/>
<evidence type="ECO:0000313" key="7">
    <source>
        <dbReference type="Proteomes" id="UP001055185"/>
    </source>
</evidence>
<protein>
    <recommendedName>
        <fullName evidence="5">HTH merR-type domain-containing protein</fullName>
    </recommendedName>
</protein>
<comment type="caution">
    <text evidence="6">The sequence shown here is derived from an EMBL/GenBank/DDBJ whole genome shotgun (WGS) entry which is preliminary data.</text>
</comment>
<dbReference type="AlphaFoldDB" id="A0AA37IX44"/>
<dbReference type="InterPro" id="IPR047057">
    <property type="entry name" value="MerR_fam"/>
</dbReference>
<gene>
    <name evidence="6" type="ORF">JCM17207_05770</name>
</gene>
<evidence type="ECO:0000256" key="1">
    <source>
        <dbReference type="ARBA" id="ARBA00022491"/>
    </source>
</evidence>
<keyword evidence="1" id="KW-0678">Repressor</keyword>
<keyword evidence="4" id="KW-0804">Transcription</keyword>
<dbReference type="SUPFAM" id="SSF46955">
    <property type="entry name" value="Putative DNA-binding domain"/>
    <property type="match status" value="1"/>
</dbReference>
<dbReference type="GO" id="GO:0003700">
    <property type="term" value="F:DNA-binding transcription factor activity"/>
    <property type="evidence" value="ECO:0007669"/>
    <property type="project" value="InterPro"/>
</dbReference>
<reference evidence="6" key="1">
    <citation type="journal article" date="2022" name="Int. J. Syst. Evol. Microbiol.">
        <title>Genome-based, phenotypic and chemotaxonomic classification of Faecalibacterium strains: proposal of three novel species Faecalibacterium duncaniae sp. nov., Faecalibacterium hattorii sp. nov. and Faecalibacterium gallinarum sp. nov. .</title>
        <authorList>
            <person name="Sakamoto M."/>
            <person name="Sakurai N."/>
            <person name="Tanno H."/>
            <person name="Iino T."/>
            <person name="Ohkuma M."/>
            <person name="Endo A."/>
        </authorList>
    </citation>
    <scope>NUCLEOTIDE SEQUENCE</scope>
    <source>
        <strain evidence="6">JCM 17207</strain>
    </source>
</reference>
<evidence type="ECO:0000256" key="2">
    <source>
        <dbReference type="ARBA" id="ARBA00023015"/>
    </source>
</evidence>
<keyword evidence="7" id="KW-1185">Reference proteome</keyword>
<organism evidence="6 7">
    <name type="scientific">Faecalibacterium gallinarum</name>
    <dbReference type="NCBI Taxonomy" id="2903556"/>
    <lineage>
        <taxon>Bacteria</taxon>
        <taxon>Bacillati</taxon>
        <taxon>Bacillota</taxon>
        <taxon>Clostridia</taxon>
        <taxon>Eubacteriales</taxon>
        <taxon>Oscillospiraceae</taxon>
        <taxon>Faecalibacterium</taxon>
    </lineage>
</organism>
<evidence type="ECO:0000313" key="6">
    <source>
        <dbReference type="EMBL" id="GJN63952.1"/>
    </source>
</evidence>
<dbReference type="InterPro" id="IPR000551">
    <property type="entry name" value="MerR-type_HTH_dom"/>
</dbReference>
<sequence>MKDGSGQGYYRTAAFAQLAGMNKKTLQYYDEIGLFRPARVEENGYRYYSIFQLDRLALIAALKDLGLPLKEIKRYLDSGDLALMDQLLDQQSRELARRLAQLNARKAMLERVRRENRDFLQYCGQGPQRLCQEPDRLAVLLTDAEMRSHKLVIMNYLTDGPGTGMCSEGEESFIYQRRADGPIPMPGGEYLCLFEASDQPLRLWMAGARKTLEEYAGAHGLALEGKSYAEFNELSVNPQEPQTEGLRVLRVRILE</sequence>
<dbReference type="RefSeq" id="WP_238316189.1">
    <property type="nucleotide sequence ID" value="NZ_BQKV01000022.1"/>
</dbReference>
<dbReference type="GO" id="GO:0003677">
    <property type="term" value="F:DNA binding"/>
    <property type="evidence" value="ECO:0007669"/>
    <property type="project" value="UniProtKB-KW"/>
</dbReference>
<dbReference type="PANTHER" id="PTHR30204:SF69">
    <property type="entry name" value="MERR-FAMILY TRANSCRIPTIONAL REGULATOR"/>
    <property type="match status" value="1"/>
</dbReference>
<dbReference type="SMART" id="SM00422">
    <property type="entry name" value="HTH_MERR"/>
    <property type="match status" value="1"/>
</dbReference>
<dbReference type="Gene3D" id="1.10.1660.10">
    <property type="match status" value="1"/>
</dbReference>
<dbReference type="Proteomes" id="UP001055185">
    <property type="component" value="Unassembled WGS sequence"/>
</dbReference>
<dbReference type="EMBL" id="BQKV01000022">
    <property type="protein sequence ID" value="GJN63952.1"/>
    <property type="molecule type" value="Genomic_DNA"/>
</dbReference>